<name>A0A0D9QEN5_PLAFR</name>
<organism evidence="1 2">
    <name type="scientific">Plasmodium fragile</name>
    <dbReference type="NCBI Taxonomy" id="5857"/>
    <lineage>
        <taxon>Eukaryota</taxon>
        <taxon>Sar</taxon>
        <taxon>Alveolata</taxon>
        <taxon>Apicomplexa</taxon>
        <taxon>Aconoidasida</taxon>
        <taxon>Haemosporida</taxon>
        <taxon>Plasmodiidae</taxon>
        <taxon>Plasmodium</taxon>
        <taxon>Plasmodium (Plasmodium)</taxon>
    </lineage>
</organism>
<sequence length="130" mass="14804">MNKIAKVNNYICNNVPFRDMILSAMKVRRKAPSLGEKWGQNRIFFIPNLHCENGKHKVENYTFSIFLNDNILIGNKAVVSEAASPVGTSKQTLLFWNRSPGARYPKKANNGARPDCRSVRKIRKRLKTGK</sequence>
<reference evidence="1 2" key="1">
    <citation type="submission" date="2014-03" db="EMBL/GenBank/DDBJ databases">
        <title>The Genome Sequence of Plasmodium fragile nilgiri.</title>
        <authorList>
            <consortium name="The Broad Institute Genomics Platform"/>
            <consortium name="The Broad Institute Genome Sequencing Center for Infectious Disease"/>
            <person name="Neafsey D."/>
            <person name="Duraisingh M."/>
            <person name="Young S.K."/>
            <person name="Zeng Q."/>
            <person name="Gargeya S."/>
            <person name="Abouelleil A."/>
            <person name="Alvarado L."/>
            <person name="Chapman S.B."/>
            <person name="Gainer-Dewar J."/>
            <person name="Goldberg J."/>
            <person name="Griggs A."/>
            <person name="Gujja S."/>
            <person name="Hansen M."/>
            <person name="Howarth C."/>
            <person name="Imamovic A."/>
            <person name="Larimer J."/>
            <person name="Pearson M."/>
            <person name="Poon T.W."/>
            <person name="Priest M."/>
            <person name="Roberts A."/>
            <person name="Saif S."/>
            <person name="Shea T."/>
            <person name="Sykes S."/>
            <person name="Wortman J."/>
            <person name="Nusbaum C."/>
            <person name="Birren B."/>
        </authorList>
    </citation>
    <scope>NUCLEOTIDE SEQUENCE [LARGE SCALE GENOMIC DNA]</scope>
    <source>
        <strain evidence="2">nilgiri</strain>
    </source>
</reference>
<dbReference type="OMA" id="LLFWNRS"/>
<dbReference type="AlphaFoldDB" id="A0A0D9QEN5"/>
<dbReference type="GeneID" id="24270207"/>
<accession>A0A0D9QEN5</accession>
<dbReference type="Proteomes" id="UP000054561">
    <property type="component" value="Unassembled WGS sequence"/>
</dbReference>
<dbReference type="VEuPathDB" id="PlasmoDB:AK88_04893"/>
<dbReference type="OrthoDB" id="371164at2759"/>
<proteinExistence type="predicted"/>
<evidence type="ECO:0000313" key="1">
    <source>
        <dbReference type="EMBL" id="KJP85454.1"/>
    </source>
</evidence>
<protein>
    <submittedName>
        <fullName evidence="1">Uncharacterized protein</fullName>
    </submittedName>
</protein>
<dbReference type="RefSeq" id="XP_012337920.1">
    <property type="nucleotide sequence ID" value="XM_012482497.1"/>
</dbReference>
<keyword evidence="2" id="KW-1185">Reference proteome</keyword>
<evidence type="ECO:0000313" key="2">
    <source>
        <dbReference type="Proteomes" id="UP000054561"/>
    </source>
</evidence>
<dbReference type="EMBL" id="KQ001724">
    <property type="protein sequence ID" value="KJP85454.1"/>
    <property type="molecule type" value="Genomic_DNA"/>
</dbReference>
<gene>
    <name evidence="1" type="ORF">AK88_04893</name>
</gene>